<feature type="compositionally biased region" description="Acidic residues" evidence="1">
    <location>
        <begin position="191"/>
        <end position="215"/>
    </location>
</feature>
<name>A0A6A6PM50_9PEZI</name>
<evidence type="ECO:0000313" key="2">
    <source>
        <dbReference type="EMBL" id="KAF2481119.1"/>
    </source>
</evidence>
<feature type="region of interest" description="Disordered" evidence="1">
    <location>
        <begin position="184"/>
        <end position="215"/>
    </location>
</feature>
<evidence type="ECO:0008006" key="4">
    <source>
        <dbReference type="Google" id="ProtNLM"/>
    </source>
</evidence>
<dbReference type="Proteomes" id="UP000799767">
    <property type="component" value="Unassembled WGS sequence"/>
</dbReference>
<protein>
    <recommendedName>
        <fullName evidence="4">F-box domain-containing protein</fullName>
    </recommendedName>
</protein>
<dbReference type="OrthoDB" id="3646601at2759"/>
<proteinExistence type="predicted"/>
<organism evidence="2 3">
    <name type="scientific">Neohortaea acidophila</name>
    <dbReference type="NCBI Taxonomy" id="245834"/>
    <lineage>
        <taxon>Eukaryota</taxon>
        <taxon>Fungi</taxon>
        <taxon>Dikarya</taxon>
        <taxon>Ascomycota</taxon>
        <taxon>Pezizomycotina</taxon>
        <taxon>Dothideomycetes</taxon>
        <taxon>Dothideomycetidae</taxon>
        <taxon>Mycosphaerellales</taxon>
        <taxon>Teratosphaeriaceae</taxon>
        <taxon>Neohortaea</taxon>
    </lineage>
</organism>
<accession>A0A6A6PM50</accession>
<dbReference type="AlphaFoldDB" id="A0A6A6PM50"/>
<dbReference type="EMBL" id="MU001638">
    <property type="protein sequence ID" value="KAF2481119.1"/>
    <property type="molecule type" value="Genomic_DNA"/>
</dbReference>
<gene>
    <name evidence="2" type="ORF">BDY17DRAFT_325837</name>
</gene>
<keyword evidence="3" id="KW-1185">Reference proteome</keyword>
<dbReference type="RefSeq" id="XP_033587689.1">
    <property type="nucleotide sequence ID" value="XM_033737414.1"/>
</dbReference>
<sequence length="215" mass="24680">MDALDLAMQISKSNRDKNLRLTPEKPTVNVISNYPLLDLPPEIWSKICRYAAVPSGPSAIFVPSLADRDYWQQQLTQPGITRTCRAIRAECLGTFYQNLYVIYDETWTFPIIGDWLYGIGAANRKRVVIHEGGGSSYWSGNDAIFERSHGRNHGGIRGQKYGHYLATLMDDLEEFSSERHYQLRDVYKDEDSTEEEDDSEDWPEEDDSEDWSDEG</sequence>
<evidence type="ECO:0000313" key="3">
    <source>
        <dbReference type="Proteomes" id="UP000799767"/>
    </source>
</evidence>
<dbReference type="GeneID" id="54478416"/>
<reference evidence="2" key="1">
    <citation type="journal article" date="2020" name="Stud. Mycol.">
        <title>101 Dothideomycetes genomes: a test case for predicting lifestyles and emergence of pathogens.</title>
        <authorList>
            <person name="Haridas S."/>
            <person name="Albert R."/>
            <person name="Binder M."/>
            <person name="Bloem J."/>
            <person name="Labutti K."/>
            <person name="Salamov A."/>
            <person name="Andreopoulos B."/>
            <person name="Baker S."/>
            <person name="Barry K."/>
            <person name="Bills G."/>
            <person name="Bluhm B."/>
            <person name="Cannon C."/>
            <person name="Castanera R."/>
            <person name="Culley D."/>
            <person name="Daum C."/>
            <person name="Ezra D."/>
            <person name="Gonzalez J."/>
            <person name="Henrissat B."/>
            <person name="Kuo A."/>
            <person name="Liang C."/>
            <person name="Lipzen A."/>
            <person name="Lutzoni F."/>
            <person name="Magnuson J."/>
            <person name="Mondo S."/>
            <person name="Nolan M."/>
            <person name="Ohm R."/>
            <person name="Pangilinan J."/>
            <person name="Park H.-J."/>
            <person name="Ramirez L."/>
            <person name="Alfaro M."/>
            <person name="Sun H."/>
            <person name="Tritt A."/>
            <person name="Yoshinaga Y."/>
            <person name="Zwiers L.-H."/>
            <person name="Turgeon B."/>
            <person name="Goodwin S."/>
            <person name="Spatafora J."/>
            <person name="Crous P."/>
            <person name="Grigoriev I."/>
        </authorList>
    </citation>
    <scope>NUCLEOTIDE SEQUENCE</scope>
    <source>
        <strain evidence="2">CBS 113389</strain>
    </source>
</reference>
<evidence type="ECO:0000256" key="1">
    <source>
        <dbReference type="SAM" id="MobiDB-lite"/>
    </source>
</evidence>